<dbReference type="OrthoDB" id="1919386at2759"/>
<name>A0A7J0FB94_9ERIC</name>
<dbReference type="InterPro" id="IPR025322">
    <property type="entry name" value="PADRE_dom"/>
</dbReference>
<dbReference type="Pfam" id="PF14009">
    <property type="entry name" value="PADRE"/>
    <property type="match status" value="1"/>
</dbReference>
<dbReference type="Proteomes" id="UP000585474">
    <property type="component" value="Unassembled WGS sequence"/>
</dbReference>
<accession>A0A7J0FB94</accession>
<evidence type="ECO:0000313" key="1">
    <source>
        <dbReference type="EMBL" id="GFY95459.1"/>
    </source>
</evidence>
<dbReference type="AlphaFoldDB" id="A0A7J0FB94"/>
<evidence type="ECO:0000313" key="2">
    <source>
        <dbReference type="Proteomes" id="UP000585474"/>
    </source>
</evidence>
<gene>
    <name evidence="1" type="ORF">Acr_10g0008440</name>
</gene>
<proteinExistence type="predicted"/>
<comment type="caution">
    <text evidence="1">The sequence shown here is derived from an EMBL/GenBank/DDBJ whole genome shotgun (WGS) entry which is preliminary data.</text>
</comment>
<dbReference type="EMBL" id="BJWL01000010">
    <property type="protein sequence ID" value="GFY95459.1"/>
    <property type="molecule type" value="Genomic_DNA"/>
</dbReference>
<keyword evidence="2" id="KW-1185">Reference proteome</keyword>
<dbReference type="PANTHER" id="PTHR33052">
    <property type="entry name" value="DUF4228 DOMAIN PROTEIN-RELATED"/>
    <property type="match status" value="1"/>
</dbReference>
<reference evidence="1 2" key="1">
    <citation type="submission" date="2019-07" db="EMBL/GenBank/DDBJ databases">
        <title>De Novo Assembly of kiwifruit Actinidia rufa.</title>
        <authorList>
            <person name="Sugita-Konishi S."/>
            <person name="Sato K."/>
            <person name="Mori E."/>
            <person name="Abe Y."/>
            <person name="Kisaki G."/>
            <person name="Hamano K."/>
            <person name="Suezawa K."/>
            <person name="Otani M."/>
            <person name="Fukuda T."/>
            <person name="Manabe T."/>
            <person name="Gomi K."/>
            <person name="Tabuchi M."/>
            <person name="Akimitsu K."/>
            <person name="Kataoka I."/>
        </authorList>
    </citation>
    <scope>NUCLEOTIDE SEQUENCE [LARGE SCALE GENOMIC DNA]</scope>
    <source>
        <strain evidence="2">cv. Fuchu</strain>
    </source>
</reference>
<organism evidence="1 2">
    <name type="scientific">Actinidia rufa</name>
    <dbReference type="NCBI Taxonomy" id="165716"/>
    <lineage>
        <taxon>Eukaryota</taxon>
        <taxon>Viridiplantae</taxon>
        <taxon>Streptophyta</taxon>
        <taxon>Embryophyta</taxon>
        <taxon>Tracheophyta</taxon>
        <taxon>Spermatophyta</taxon>
        <taxon>Magnoliopsida</taxon>
        <taxon>eudicotyledons</taxon>
        <taxon>Gunneridae</taxon>
        <taxon>Pentapetalae</taxon>
        <taxon>asterids</taxon>
        <taxon>Ericales</taxon>
        <taxon>Actinidiaceae</taxon>
        <taxon>Actinidia</taxon>
    </lineage>
</organism>
<sequence length="122" mass="13233">MGNSASSQMTNSGGGAMINWPPRATTAMVIDLDGKLLQFRQPIRACHLLSLNPDCFLCNSDAMFVGSQPPQIPTDEELQTDQIYFLMSISKSHKPLSLQGLCELASKAGTGLGKNVMYPEEK</sequence>
<protein>
    <submittedName>
        <fullName evidence="1">Uncharacterized protein</fullName>
    </submittedName>
</protein>